<dbReference type="Pfam" id="PF00662">
    <property type="entry name" value="Proton_antipo_N"/>
    <property type="match status" value="1"/>
</dbReference>
<evidence type="ECO:0000256" key="9">
    <source>
        <dbReference type="SAM" id="Phobius"/>
    </source>
</evidence>
<dbReference type="Pfam" id="PF00361">
    <property type="entry name" value="Proton_antipo_M"/>
    <property type="match status" value="1"/>
</dbReference>
<dbReference type="GO" id="GO:0016491">
    <property type="term" value="F:oxidoreductase activity"/>
    <property type="evidence" value="ECO:0007669"/>
    <property type="project" value="UniProtKB-KW"/>
</dbReference>
<feature type="transmembrane region" description="Helical" evidence="9">
    <location>
        <begin position="248"/>
        <end position="265"/>
    </location>
</feature>
<dbReference type="AlphaFoldDB" id="F0SVL8"/>
<evidence type="ECO:0000256" key="7">
    <source>
        <dbReference type="ARBA" id="ARBA00023136"/>
    </source>
</evidence>
<sequence length="682" mass="74920">MLNANGLFFIAVVLFLLGGLLSLIVHKQARLSISVAFTFALAACFSALLCGVNVLLKQETVNLSIPAGTFLGLDYTVHIDNLSAFFMIVIAVVSLAVSIYSFSYVKEYVGQYNIGLLGLLYHLFLLSMFLVVVSGSFFMFLFCWELMSLISCCLVVFDHRDDHARKAGFIYMIMTHLGTLFIVAAFLLLYKETGSFSFAQAAAVGPALPQGLKTAIFFMVTFGFGMKAGLVPLHIWLPRAHPAAPSNISALMSGVMLKTAIYGFIRVVIDILGGGPIWWGILILVLGVVSALLGVMYALMEHDVKRMLAYCSVDNMGIILMGLGVSLIFMSSGHPELAVVGLMAGLFHVFNHAVFKGLLFMGAGAVHFAAHTRNMEEMGGLLKRMPWTGLFFLIGAVSISAIPPCNGFISEWMTFQSILMLASSPVNIILKVLCPVFAALLALTGALAAACFVKAFGIQFLAQPRSEKAERAREVPLSMRIGMSILAFISLLTGIFPYLILKPLDSVAAGLLNIENSVMAGDKRWLNLHWASGAETSPGITVSPLLITVLLLMAFGITFAVLKRIGRGGKVRIEETWNCGEELTPKMQYTATSFSKPLRIIFRFVLFPVRKVEREYELKPYFTRRISYQGDLKPVFEDLIYHPATNFFIKIAGKMRSMQSGSIHLYLGYILITLVILLIYTR</sequence>
<feature type="domain" description="NADH-Ubiquinone oxidoreductase (complex I) chain 5 N-terminal" evidence="11">
    <location>
        <begin position="71"/>
        <end position="107"/>
    </location>
</feature>
<feature type="transmembrane region" description="Helical" evidence="9">
    <location>
        <begin position="540"/>
        <end position="562"/>
    </location>
</feature>
<dbReference type="InterPro" id="IPR052175">
    <property type="entry name" value="ComplexI-like_HydComp"/>
</dbReference>
<feature type="domain" description="NADH:quinone oxidoreductase/Mrp antiporter transmembrane" evidence="10">
    <location>
        <begin position="135"/>
        <end position="424"/>
    </location>
</feature>
<dbReference type="PRINTS" id="PR01437">
    <property type="entry name" value="NUOXDRDTASE4"/>
</dbReference>
<dbReference type="EMBL" id="CP002547">
    <property type="protein sequence ID" value="ADY54494.1"/>
    <property type="molecule type" value="Genomic_DNA"/>
</dbReference>
<name>F0SVL8_SYNGF</name>
<dbReference type="PANTHER" id="PTHR42682:SF3">
    <property type="entry name" value="FORMATE HYDROGENLYASE SUBUNIT 3-RELATED"/>
    <property type="match status" value="1"/>
</dbReference>
<evidence type="ECO:0000259" key="10">
    <source>
        <dbReference type="Pfam" id="PF00361"/>
    </source>
</evidence>
<proteinExistence type="inferred from homology"/>
<evidence type="ECO:0000256" key="3">
    <source>
        <dbReference type="ARBA" id="ARBA00022475"/>
    </source>
</evidence>
<dbReference type="HOGENOM" id="CLU_007100_8_1_9"/>
<dbReference type="InterPro" id="IPR003918">
    <property type="entry name" value="NADH_UbQ_OxRdtase"/>
</dbReference>
<feature type="transmembrane region" description="Helical" evidence="9">
    <location>
        <begin position="307"/>
        <end position="329"/>
    </location>
</feature>
<dbReference type="GO" id="GO:0008137">
    <property type="term" value="F:NADH dehydrogenase (ubiquinone) activity"/>
    <property type="evidence" value="ECO:0007669"/>
    <property type="project" value="InterPro"/>
</dbReference>
<protein>
    <submittedName>
        <fullName evidence="12">NADH dehydrogenase (Quinone)</fullName>
        <ecNumber evidence="12">1.6.99.5</ecNumber>
    </submittedName>
</protein>
<keyword evidence="13" id="KW-1185">Reference proteome</keyword>
<feature type="transmembrane region" description="Helical" evidence="9">
    <location>
        <begin position="37"/>
        <end position="56"/>
    </location>
</feature>
<reference evidence="12 13" key="1">
    <citation type="journal article" date="2011" name="Stand. Genomic Sci.">
        <title>Complete genome sequence of Syntrophobotulus glycolicus type strain (FlGlyR).</title>
        <authorList>
            <person name="Han C."/>
            <person name="Mwirichia R."/>
            <person name="Chertkov O."/>
            <person name="Held B."/>
            <person name="Lapidus A."/>
            <person name="Nolan M."/>
            <person name="Lucas S."/>
            <person name="Hammon N."/>
            <person name="Deshpande S."/>
            <person name="Cheng J.F."/>
            <person name="Tapia R."/>
            <person name="Goodwin L."/>
            <person name="Pitluck S."/>
            <person name="Huntemann M."/>
            <person name="Liolios K."/>
            <person name="Ivanova N."/>
            <person name="Pagani I."/>
            <person name="Mavromatis K."/>
            <person name="Ovchinikova G."/>
            <person name="Pati A."/>
            <person name="Chen A."/>
            <person name="Palaniappan K."/>
            <person name="Land M."/>
            <person name="Hauser L."/>
            <person name="Brambilla E.M."/>
            <person name="Rohde M."/>
            <person name="Spring S."/>
            <person name="Sikorski J."/>
            <person name="Goker M."/>
            <person name="Woyke T."/>
            <person name="Bristow J."/>
            <person name="Eisen J.A."/>
            <person name="Markowitz V."/>
            <person name="Hugenholtz P."/>
            <person name="Kyrpides N.C."/>
            <person name="Klenk H.P."/>
            <person name="Detter J.C."/>
        </authorList>
    </citation>
    <scope>NUCLEOTIDE SEQUENCE [LARGE SCALE GENOMIC DNA]</scope>
    <source>
        <strain evidence="13">DSM 8271 / FlGlyR</strain>
    </source>
</reference>
<evidence type="ECO:0000256" key="5">
    <source>
        <dbReference type="ARBA" id="ARBA00022989"/>
    </source>
</evidence>
<dbReference type="STRING" id="645991.Sgly_0123"/>
<reference evidence="13" key="2">
    <citation type="submission" date="2011-02" db="EMBL/GenBank/DDBJ databases">
        <title>The complete genome of Syntrophobotulus glycolicus DSM 8271.</title>
        <authorList>
            <person name="Lucas S."/>
            <person name="Copeland A."/>
            <person name="Lapidus A."/>
            <person name="Bruce D."/>
            <person name="Goodwin L."/>
            <person name="Pitluck S."/>
            <person name="Kyrpides N."/>
            <person name="Mavromatis K."/>
            <person name="Pagani I."/>
            <person name="Ivanova N."/>
            <person name="Mikhailova N."/>
            <person name="Chertkov O."/>
            <person name="Held B."/>
            <person name="Detter J.C."/>
            <person name="Tapia R."/>
            <person name="Han C."/>
            <person name="Land M."/>
            <person name="Hauser L."/>
            <person name="Markowitz V."/>
            <person name="Cheng J.-F."/>
            <person name="Hugenholtz P."/>
            <person name="Woyke T."/>
            <person name="Wu D."/>
            <person name="Spring S."/>
            <person name="Schroeder M."/>
            <person name="Brambilla E."/>
            <person name="Klenk H.-P."/>
            <person name="Eisen J.A."/>
        </authorList>
    </citation>
    <scope>NUCLEOTIDE SEQUENCE [LARGE SCALE GENOMIC DNA]</scope>
    <source>
        <strain evidence="13">DSM 8271 / FlGlyR</strain>
    </source>
</reference>
<feature type="transmembrane region" description="Helical" evidence="9">
    <location>
        <begin position="663"/>
        <end position="681"/>
    </location>
</feature>
<keyword evidence="4 8" id="KW-0812">Transmembrane</keyword>
<evidence type="ECO:0000256" key="1">
    <source>
        <dbReference type="ARBA" id="ARBA00004651"/>
    </source>
</evidence>
<feature type="transmembrane region" description="Helical" evidence="9">
    <location>
        <begin position="82"/>
        <end position="102"/>
    </location>
</feature>
<feature type="transmembrane region" description="Helical" evidence="9">
    <location>
        <begin position="114"/>
        <end position="132"/>
    </location>
</feature>
<evidence type="ECO:0000313" key="12">
    <source>
        <dbReference type="EMBL" id="ADY54494.1"/>
    </source>
</evidence>
<dbReference type="KEGG" id="sgy:Sgly_0123"/>
<accession>F0SVL8</accession>
<evidence type="ECO:0000256" key="6">
    <source>
        <dbReference type="ARBA" id="ARBA00023002"/>
    </source>
</evidence>
<dbReference type="InterPro" id="IPR001750">
    <property type="entry name" value="ND/Mrp_TM"/>
</dbReference>
<gene>
    <name evidence="12" type="ordered locus">Sgly_0123</name>
</gene>
<feature type="transmembrane region" description="Helical" evidence="9">
    <location>
        <begin position="477"/>
        <end position="501"/>
    </location>
</feature>
<comment type="similarity">
    <text evidence="2">Belongs to the CPA3 antiporters (TC 2.A.63) subunit A family.</text>
</comment>
<feature type="transmembrane region" description="Helical" evidence="9">
    <location>
        <begin position="277"/>
        <end position="300"/>
    </location>
</feature>
<feature type="transmembrane region" description="Helical" evidence="9">
    <location>
        <begin position="429"/>
        <end position="456"/>
    </location>
</feature>
<dbReference type="OrthoDB" id="9807568at2"/>
<dbReference type="Proteomes" id="UP000007488">
    <property type="component" value="Chromosome"/>
</dbReference>
<feature type="transmembrane region" description="Helical" evidence="9">
    <location>
        <begin position="390"/>
        <end position="409"/>
    </location>
</feature>
<dbReference type="GO" id="GO:0042773">
    <property type="term" value="P:ATP synthesis coupled electron transport"/>
    <property type="evidence" value="ECO:0007669"/>
    <property type="project" value="InterPro"/>
</dbReference>
<dbReference type="GO" id="GO:0005886">
    <property type="term" value="C:plasma membrane"/>
    <property type="evidence" value="ECO:0007669"/>
    <property type="project" value="UniProtKB-SubCell"/>
</dbReference>
<keyword evidence="3" id="KW-1003">Cell membrane</keyword>
<feature type="transmembrane region" description="Helical" evidence="9">
    <location>
        <begin position="6"/>
        <end position="25"/>
    </location>
</feature>
<evidence type="ECO:0000256" key="8">
    <source>
        <dbReference type="RuleBase" id="RU000320"/>
    </source>
</evidence>
<evidence type="ECO:0000313" key="13">
    <source>
        <dbReference type="Proteomes" id="UP000007488"/>
    </source>
</evidence>
<evidence type="ECO:0000256" key="4">
    <source>
        <dbReference type="ARBA" id="ARBA00022692"/>
    </source>
</evidence>
<feature type="transmembrane region" description="Helical" evidence="9">
    <location>
        <begin position="215"/>
        <end position="236"/>
    </location>
</feature>
<dbReference type="NCBIfam" id="NF005086">
    <property type="entry name" value="PRK06521.1"/>
    <property type="match status" value="1"/>
</dbReference>
<evidence type="ECO:0000256" key="2">
    <source>
        <dbReference type="ARBA" id="ARBA00008483"/>
    </source>
</evidence>
<evidence type="ECO:0000259" key="11">
    <source>
        <dbReference type="Pfam" id="PF00662"/>
    </source>
</evidence>
<comment type="subcellular location">
    <subcellularLocation>
        <location evidence="1">Cell membrane</location>
        <topology evidence="1">Multi-pass membrane protein</topology>
    </subcellularLocation>
    <subcellularLocation>
        <location evidence="8">Membrane</location>
        <topology evidence="8">Multi-pass membrane protein</topology>
    </subcellularLocation>
</comment>
<dbReference type="PANTHER" id="PTHR42682">
    <property type="entry name" value="HYDROGENASE-4 COMPONENT F"/>
    <property type="match status" value="1"/>
</dbReference>
<feature type="transmembrane region" description="Helical" evidence="9">
    <location>
        <begin position="169"/>
        <end position="190"/>
    </location>
</feature>
<organism evidence="12 13">
    <name type="scientific">Syntrophobotulus glycolicus (strain DSM 8271 / FlGlyR)</name>
    <dbReference type="NCBI Taxonomy" id="645991"/>
    <lineage>
        <taxon>Bacteria</taxon>
        <taxon>Bacillati</taxon>
        <taxon>Bacillota</taxon>
        <taxon>Clostridia</taxon>
        <taxon>Eubacteriales</taxon>
        <taxon>Desulfitobacteriaceae</taxon>
        <taxon>Syntrophobotulus</taxon>
    </lineage>
</organism>
<keyword evidence="5 9" id="KW-1133">Transmembrane helix</keyword>
<dbReference type="InterPro" id="IPR001516">
    <property type="entry name" value="Proton_antipo_N"/>
</dbReference>
<feature type="transmembrane region" description="Helical" evidence="9">
    <location>
        <begin position="349"/>
        <end position="370"/>
    </location>
</feature>
<dbReference type="eggNOG" id="COG0651">
    <property type="taxonomic scope" value="Bacteria"/>
</dbReference>
<dbReference type="RefSeq" id="WP_013623365.1">
    <property type="nucleotide sequence ID" value="NC_015172.1"/>
</dbReference>
<dbReference type="EC" id="1.6.99.5" evidence="12"/>
<keyword evidence="6 12" id="KW-0560">Oxidoreductase</keyword>
<feature type="transmembrane region" description="Helical" evidence="9">
    <location>
        <begin position="138"/>
        <end position="157"/>
    </location>
</feature>
<keyword evidence="7 9" id="KW-0472">Membrane</keyword>